<protein>
    <submittedName>
        <fullName evidence="1">Uncharacterized protein</fullName>
    </submittedName>
</protein>
<evidence type="ECO:0000313" key="1">
    <source>
        <dbReference type="EMBL" id="QHU12731.1"/>
    </source>
</evidence>
<name>A0A6C0K6E6_9ZZZZ</name>
<reference evidence="1" key="1">
    <citation type="journal article" date="2020" name="Nature">
        <title>Giant virus diversity and host interactions through global metagenomics.</title>
        <authorList>
            <person name="Schulz F."/>
            <person name="Roux S."/>
            <person name="Paez-Espino D."/>
            <person name="Jungbluth S."/>
            <person name="Walsh D.A."/>
            <person name="Denef V.J."/>
            <person name="McMahon K.D."/>
            <person name="Konstantinidis K.T."/>
            <person name="Eloe-Fadrosh E.A."/>
            <person name="Kyrpides N.C."/>
            <person name="Woyke T."/>
        </authorList>
    </citation>
    <scope>NUCLEOTIDE SEQUENCE</scope>
    <source>
        <strain evidence="1">GVMAG-S-1101172-89</strain>
    </source>
</reference>
<dbReference type="AlphaFoldDB" id="A0A6C0K6E6"/>
<organism evidence="1">
    <name type="scientific">viral metagenome</name>
    <dbReference type="NCBI Taxonomy" id="1070528"/>
    <lineage>
        <taxon>unclassified sequences</taxon>
        <taxon>metagenomes</taxon>
        <taxon>organismal metagenomes</taxon>
    </lineage>
</organism>
<dbReference type="EMBL" id="MN740809">
    <property type="protein sequence ID" value="QHU12731.1"/>
    <property type="molecule type" value="Genomic_DNA"/>
</dbReference>
<proteinExistence type="predicted"/>
<accession>A0A6C0K6E6</accession>
<sequence length="51" mass="6107">MQQVDTGIRGKKFRDIFLVLYETMEDDAIYDDPVFTLLYMVLLMFKINVEK</sequence>